<dbReference type="STRING" id="363999.A0A439CTB9"/>
<dbReference type="GO" id="GO:0005829">
    <property type="term" value="C:cytosol"/>
    <property type="evidence" value="ECO:0007669"/>
    <property type="project" value="TreeGrafter"/>
</dbReference>
<dbReference type="GO" id="GO:0019239">
    <property type="term" value="F:deaminase activity"/>
    <property type="evidence" value="ECO:0007669"/>
    <property type="project" value="TreeGrafter"/>
</dbReference>
<feature type="region of interest" description="Disordered" evidence="2">
    <location>
        <begin position="288"/>
        <end position="311"/>
    </location>
</feature>
<dbReference type="FunFam" id="3.30.1330.40:FF:000001">
    <property type="entry name" value="L-PSP family endoribonuclease"/>
    <property type="match status" value="1"/>
</dbReference>
<feature type="compositionally biased region" description="Polar residues" evidence="2">
    <location>
        <begin position="221"/>
        <end position="238"/>
    </location>
</feature>
<evidence type="ECO:0000256" key="2">
    <source>
        <dbReference type="SAM" id="MobiDB-lite"/>
    </source>
</evidence>
<feature type="region of interest" description="Disordered" evidence="2">
    <location>
        <begin position="188"/>
        <end position="250"/>
    </location>
</feature>
<dbReference type="AlphaFoldDB" id="A0A439CTB9"/>
<organism evidence="3 4">
    <name type="scientific">Xylaria grammica</name>
    <dbReference type="NCBI Taxonomy" id="363999"/>
    <lineage>
        <taxon>Eukaryota</taxon>
        <taxon>Fungi</taxon>
        <taxon>Dikarya</taxon>
        <taxon>Ascomycota</taxon>
        <taxon>Pezizomycotina</taxon>
        <taxon>Sordariomycetes</taxon>
        <taxon>Xylariomycetidae</taxon>
        <taxon>Xylariales</taxon>
        <taxon>Xylariaceae</taxon>
        <taxon>Xylaria</taxon>
    </lineage>
</organism>
<dbReference type="InterPro" id="IPR035959">
    <property type="entry name" value="RutC-like_sf"/>
</dbReference>
<evidence type="ECO:0000313" key="3">
    <source>
        <dbReference type="EMBL" id="RWA05395.1"/>
    </source>
</evidence>
<accession>A0A439CTB9</accession>
<dbReference type="CDD" id="cd00448">
    <property type="entry name" value="YjgF_YER057c_UK114_family"/>
    <property type="match status" value="1"/>
</dbReference>
<dbReference type="GO" id="GO:0005739">
    <property type="term" value="C:mitochondrion"/>
    <property type="evidence" value="ECO:0007669"/>
    <property type="project" value="UniProtKB-ARBA"/>
</dbReference>
<dbReference type="Pfam" id="PF01042">
    <property type="entry name" value="Ribonuc_L-PSP"/>
    <property type="match status" value="1"/>
</dbReference>
<protein>
    <submittedName>
        <fullName evidence="3">Uncharacterized protein</fullName>
    </submittedName>
</protein>
<comment type="caution">
    <text evidence="3">The sequence shown here is derived from an EMBL/GenBank/DDBJ whole genome shotgun (WGS) entry which is preliminary data.</text>
</comment>
<dbReference type="PANTHER" id="PTHR11803">
    <property type="entry name" value="2-IMINOBUTANOATE/2-IMINOPROPANOATE DEAMINASE RIDA"/>
    <property type="match status" value="1"/>
</dbReference>
<feature type="non-terminal residue" evidence="3">
    <location>
        <position position="353"/>
    </location>
</feature>
<comment type="similarity">
    <text evidence="1">Belongs to the RutC family.</text>
</comment>
<dbReference type="Proteomes" id="UP000286045">
    <property type="component" value="Unassembled WGS sequence"/>
</dbReference>
<name>A0A439CTB9_9PEZI</name>
<evidence type="ECO:0000256" key="1">
    <source>
        <dbReference type="ARBA" id="ARBA00010552"/>
    </source>
</evidence>
<feature type="compositionally biased region" description="Low complexity" evidence="2">
    <location>
        <begin position="190"/>
        <end position="218"/>
    </location>
</feature>
<dbReference type="EMBL" id="RYZI01000445">
    <property type="protein sequence ID" value="RWA05395.1"/>
    <property type="molecule type" value="Genomic_DNA"/>
</dbReference>
<reference evidence="3 4" key="1">
    <citation type="submission" date="2018-12" db="EMBL/GenBank/DDBJ databases">
        <title>Draft genome sequence of Xylaria grammica IHI A82.</title>
        <authorList>
            <person name="Buettner E."/>
            <person name="Kellner H."/>
        </authorList>
    </citation>
    <scope>NUCLEOTIDE SEQUENCE [LARGE SCALE GENOMIC DNA]</scope>
    <source>
        <strain evidence="3 4">IHI A82</strain>
    </source>
</reference>
<dbReference type="Gene3D" id="3.30.1330.40">
    <property type="entry name" value="RutC-like"/>
    <property type="match status" value="1"/>
</dbReference>
<sequence length="353" mass="37723">MSPGKEAVSTQNSPAPLPQFSQAIKYNGMVYCSGSIGINPTTKELAKGGVQPEARTAIKNLSAVLEAAGSSLDNIVKVNVFLTTMDDFAPMNQAYDEFFGSVNPKPVPRYWSVFPELSYITKLAVTGNSLMSLTTGARLVRVQPMLVHGIHHRTSSASTILLRSSYSTSQICPTSRIASSRLLHRNHALQTQSRQASTSSASQPKTTDTPTSTSAPDTSSEKPSSSPGPFSDTLNPPASTRPPPLDLPVRDPSTKLFTHLFRLGKAYTSFYGTGLKAVLANRRLLRDLPDTPPPNLPSPATSVRESASQTTIAATAATPTSALSPTLDKSANPTRASLLLRARVRHDTARLPL</sequence>
<keyword evidence="4" id="KW-1185">Reference proteome</keyword>
<dbReference type="SUPFAM" id="SSF55298">
    <property type="entry name" value="YjgF-like"/>
    <property type="match status" value="1"/>
</dbReference>
<feature type="compositionally biased region" description="Low complexity" evidence="2">
    <location>
        <begin position="298"/>
        <end position="311"/>
    </location>
</feature>
<proteinExistence type="inferred from homology"/>
<evidence type="ECO:0000313" key="4">
    <source>
        <dbReference type="Proteomes" id="UP000286045"/>
    </source>
</evidence>
<dbReference type="PANTHER" id="PTHR11803:SF42">
    <property type="entry name" value="MMF1"/>
    <property type="match status" value="1"/>
</dbReference>
<gene>
    <name evidence="3" type="ORF">EKO27_g9710</name>
</gene>
<dbReference type="InterPro" id="IPR006175">
    <property type="entry name" value="YjgF/YER057c/UK114"/>
</dbReference>